<dbReference type="RefSeq" id="WP_115225687.1">
    <property type="nucleotide sequence ID" value="NZ_CAWOLO010000001.1"/>
</dbReference>
<dbReference type="EMBL" id="UGHR01000001">
    <property type="protein sequence ID" value="STQ89206.1"/>
    <property type="molecule type" value="Genomic_DNA"/>
</dbReference>
<evidence type="ECO:0000313" key="3">
    <source>
        <dbReference type="EMBL" id="TCU90179.1"/>
    </source>
</evidence>
<dbReference type="AlphaFoldDB" id="A0A377Q1R5"/>
<keyword evidence="5" id="KW-1185">Reference proteome</keyword>
<reference evidence="3 5" key="2">
    <citation type="submission" date="2019-03" db="EMBL/GenBank/DDBJ databases">
        <title>Genomic Encyclopedia of Type Strains, Phase IV (KMG-IV): sequencing the most valuable type-strain genomes for metagenomic binning, comparative biology and taxonomic classification.</title>
        <authorList>
            <person name="Goeker M."/>
        </authorList>
    </citation>
    <scope>NUCLEOTIDE SEQUENCE [LARGE SCALE GENOMIC DNA]</scope>
    <source>
        <strain evidence="3 5">DSM 3764</strain>
    </source>
</reference>
<dbReference type="OrthoDB" id="8779265at2"/>
<keyword evidence="1" id="KW-0472">Membrane</keyword>
<protein>
    <submittedName>
        <fullName evidence="2">Uncharacterized protein</fullName>
    </submittedName>
</protein>
<keyword evidence="1" id="KW-1133">Transmembrane helix</keyword>
<accession>A0A377Q1R5</accession>
<proteinExistence type="predicted"/>
<name>A0A377Q1R5_9NEIS</name>
<evidence type="ECO:0000313" key="4">
    <source>
        <dbReference type="Proteomes" id="UP000255108"/>
    </source>
</evidence>
<feature type="transmembrane region" description="Helical" evidence="1">
    <location>
        <begin position="171"/>
        <end position="189"/>
    </location>
</feature>
<keyword evidence="1" id="KW-0812">Transmembrane</keyword>
<reference evidence="2 4" key="1">
    <citation type="submission" date="2018-06" db="EMBL/GenBank/DDBJ databases">
        <authorList>
            <consortium name="Pathogen Informatics"/>
            <person name="Doyle S."/>
        </authorList>
    </citation>
    <scope>NUCLEOTIDE SEQUENCE [LARGE SCALE GENOMIC DNA]</scope>
    <source>
        <strain evidence="2 4">NCTC11159</strain>
    </source>
</reference>
<feature type="transmembrane region" description="Helical" evidence="1">
    <location>
        <begin position="138"/>
        <end position="159"/>
    </location>
</feature>
<evidence type="ECO:0000313" key="2">
    <source>
        <dbReference type="EMBL" id="STQ89206.1"/>
    </source>
</evidence>
<dbReference type="Proteomes" id="UP000255108">
    <property type="component" value="Unassembled WGS sequence"/>
</dbReference>
<dbReference type="EMBL" id="SMBT01000001">
    <property type="protein sequence ID" value="TCU90179.1"/>
    <property type="molecule type" value="Genomic_DNA"/>
</dbReference>
<feature type="transmembrane region" description="Helical" evidence="1">
    <location>
        <begin position="223"/>
        <end position="241"/>
    </location>
</feature>
<gene>
    <name evidence="3" type="ORF">EV682_101200</name>
    <name evidence="2" type="ORF">NCTC11159_00219</name>
</gene>
<dbReference type="Proteomes" id="UP000295794">
    <property type="component" value="Unassembled WGS sequence"/>
</dbReference>
<sequence length="243" mass="26645">MSFFNVDLKEELGQIESALNRTVTNSLKPAIDDSVSQAADRLEATIGKASVELHSVVANAGNTLSKNIKDLSDEIHNQRSMTKDDIIEIVNYASKKIGDEIDQRILKIKDETSSLINEKVSLLKTELEDATIKSRKMLFTNLAISGSSALLMAVIGFVYKKITIGQLDPFILFRIILVSCAVGAGLMSGLKMWQSWRAKSTVKRGIATTVFSFVGVLRPNGAMALFLLSMLLLAAWAWLTLHA</sequence>
<evidence type="ECO:0000313" key="5">
    <source>
        <dbReference type="Proteomes" id="UP000295794"/>
    </source>
</evidence>
<evidence type="ECO:0000256" key="1">
    <source>
        <dbReference type="SAM" id="Phobius"/>
    </source>
</evidence>
<organism evidence="2 4">
    <name type="scientific">Iodobacter fluviatilis</name>
    <dbReference type="NCBI Taxonomy" id="537"/>
    <lineage>
        <taxon>Bacteria</taxon>
        <taxon>Pseudomonadati</taxon>
        <taxon>Pseudomonadota</taxon>
        <taxon>Betaproteobacteria</taxon>
        <taxon>Neisseriales</taxon>
        <taxon>Chitinibacteraceae</taxon>
        <taxon>Iodobacter</taxon>
    </lineage>
</organism>